<name>A0ABP6MPF2_9ACTN</name>
<feature type="region of interest" description="Disordered" evidence="1">
    <location>
        <begin position="31"/>
        <end position="50"/>
    </location>
</feature>
<dbReference type="EMBL" id="BAAAUT010000004">
    <property type="protein sequence ID" value="GAA3119190.1"/>
    <property type="molecule type" value="Genomic_DNA"/>
</dbReference>
<dbReference type="Pfam" id="PF13354">
    <property type="entry name" value="Beta-lactamase2"/>
    <property type="match status" value="1"/>
</dbReference>
<dbReference type="RefSeq" id="WP_344855901.1">
    <property type="nucleotide sequence ID" value="NZ_BAAAUT010000004.1"/>
</dbReference>
<proteinExistence type="predicted"/>
<feature type="signal peptide" evidence="2">
    <location>
        <begin position="1"/>
        <end position="25"/>
    </location>
</feature>
<dbReference type="Proteomes" id="UP001500320">
    <property type="component" value="Unassembled WGS sequence"/>
</dbReference>
<gene>
    <name evidence="4" type="primary">blaA</name>
    <name evidence="4" type="ORF">GCM10010466_07580</name>
</gene>
<dbReference type="InterPro" id="IPR045155">
    <property type="entry name" value="Beta-lactam_cat"/>
</dbReference>
<feature type="chain" id="PRO_5046736384" evidence="2">
    <location>
        <begin position="26"/>
        <end position="319"/>
    </location>
</feature>
<dbReference type="PANTHER" id="PTHR35333">
    <property type="entry name" value="BETA-LACTAMASE"/>
    <property type="match status" value="1"/>
</dbReference>
<organism evidence="4 5">
    <name type="scientific">Planomonospora alba</name>
    <dbReference type="NCBI Taxonomy" id="161354"/>
    <lineage>
        <taxon>Bacteria</taxon>
        <taxon>Bacillati</taxon>
        <taxon>Actinomycetota</taxon>
        <taxon>Actinomycetes</taxon>
        <taxon>Streptosporangiales</taxon>
        <taxon>Streptosporangiaceae</taxon>
        <taxon>Planomonospora</taxon>
    </lineage>
</organism>
<dbReference type="PANTHER" id="PTHR35333:SF3">
    <property type="entry name" value="BETA-LACTAMASE-TYPE TRANSPEPTIDASE FOLD CONTAINING PROTEIN"/>
    <property type="match status" value="1"/>
</dbReference>
<evidence type="ECO:0000313" key="5">
    <source>
        <dbReference type="Proteomes" id="UP001500320"/>
    </source>
</evidence>
<dbReference type="NCBIfam" id="NF033103">
    <property type="entry name" value="bla_class_A"/>
    <property type="match status" value="1"/>
</dbReference>
<protein>
    <submittedName>
        <fullName evidence="4">Class A beta-lactamase BlaA</fullName>
    </submittedName>
</protein>
<accession>A0ABP6MPF2</accession>
<evidence type="ECO:0000313" key="4">
    <source>
        <dbReference type="EMBL" id="GAA3119190.1"/>
    </source>
</evidence>
<dbReference type="InterPro" id="IPR000871">
    <property type="entry name" value="Beta-lactam_class-A"/>
</dbReference>
<dbReference type="InterPro" id="IPR012338">
    <property type="entry name" value="Beta-lactam/transpept-like"/>
</dbReference>
<keyword evidence="5" id="KW-1185">Reference proteome</keyword>
<dbReference type="PRINTS" id="PR00118">
    <property type="entry name" value="BLACTAMASEA"/>
</dbReference>
<evidence type="ECO:0000256" key="1">
    <source>
        <dbReference type="SAM" id="MobiDB-lite"/>
    </source>
</evidence>
<feature type="domain" description="Beta-lactamase class A catalytic" evidence="3">
    <location>
        <begin position="71"/>
        <end position="291"/>
    </location>
</feature>
<keyword evidence="2" id="KW-0732">Signal</keyword>
<sequence length="319" mass="34016">MRRGHHSRFRVRLGASLLAISTAFAAVAGPGGPAGADTRPVSAAPSLPGTHDVGERLRELEISYQGRIGAFAIDTGTGRTISYRGGERFPSRSTFKAILCGAILAKARTTDPGLLNRTLRWTAQEVVTDSPITGKPENIENGMTAERLCHAAITVSDNTAGNVLLKQIGGPAGLTRYYRSLGDPVGRLDRWEPQLNEWKPGEKRDTVKPAFMARSLQKLTVGGVLHPQDRRRLTGWLRDSTTGAERIRKGLPQDWIVGDKTGGAAGAYAPGSDIAVAWPPSGAPLIIAVYTNRDDPAATVDNSVIAKTATLLARGLGRL</sequence>
<evidence type="ECO:0000259" key="3">
    <source>
        <dbReference type="Pfam" id="PF13354"/>
    </source>
</evidence>
<reference evidence="5" key="1">
    <citation type="journal article" date="2019" name="Int. J. Syst. Evol. Microbiol.">
        <title>The Global Catalogue of Microorganisms (GCM) 10K type strain sequencing project: providing services to taxonomists for standard genome sequencing and annotation.</title>
        <authorList>
            <consortium name="The Broad Institute Genomics Platform"/>
            <consortium name="The Broad Institute Genome Sequencing Center for Infectious Disease"/>
            <person name="Wu L."/>
            <person name="Ma J."/>
        </authorList>
    </citation>
    <scope>NUCLEOTIDE SEQUENCE [LARGE SCALE GENOMIC DNA]</scope>
    <source>
        <strain evidence="5">JCM 9373</strain>
    </source>
</reference>
<dbReference type="Gene3D" id="3.40.710.10">
    <property type="entry name" value="DD-peptidase/beta-lactamase superfamily"/>
    <property type="match status" value="1"/>
</dbReference>
<evidence type="ECO:0000256" key="2">
    <source>
        <dbReference type="SAM" id="SignalP"/>
    </source>
</evidence>
<comment type="caution">
    <text evidence="4">The sequence shown here is derived from an EMBL/GenBank/DDBJ whole genome shotgun (WGS) entry which is preliminary data.</text>
</comment>
<dbReference type="SUPFAM" id="SSF56601">
    <property type="entry name" value="beta-lactamase/transpeptidase-like"/>
    <property type="match status" value="1"/>
</dbReference>